<gene>
    <name evidence="2" type="ORF">DACRYDRAFT_119543</name>
</gene>
<dbReference type="GeneID" id="63685879"/>
<dbReference type="HOGENOM" id="CLU_026393_1_0_1"/>
<dbReference type="RefSeq" id="XP_040624362.1">
    <property type="nucleotide sequence ID" value="XM_040770817.1"/>
</dbReference>
<keyword evidence="3" id="KW-1185">Reference proteome</keyword>
<reference evidence="2 3" key="1">
    <citation type="journal article" date="2012" name="Science">
        <title>The Paleozoic origin of enzymatic lignin decomposition reconstructed from 31 fungal genomes.</title>
        <authorList>
            <person name="Floudas D."/>
            <person name="Binder M."/>
            <person name="Riley R."/>
            <person name="Barry K."/>
            <person name="Blanchette R.A."/>
            <person name="Henrissat B."/>
            <person name="Martinez A.T."/>
            <person name="Otillar R."/>
            <person name="Spatafora J.W."/>
            <person name="Yadav J.S."/>
            <person name="Aerts A."/>
            <person name="Benoit I."/>
            <person name="Boyd A."/>
            <person name="Carlson A."/>
            <person name="Copeland A."/>
            <person name="Coutinho P.M."/>
            <person name="de Vries R.P."/>
            <person name="Ferreira P."/>
            <person name="Findley K."/>
            <person name="Foster B."/>
            <person name="Gaskell J."/>
            <person name="Glotzer D."/>
            <person name="Gorecki P."/>
            <person name="Heitman J."/>
            <person name="Hesse C."/>
            <person name="Hori C."/>
            <person name="Igarashi K."/>
            <person name="Jurgens J.A."/>
            <person name="Kallen N."/>
            <person name="Kersten P."/>
            <person name="Kohler A."/>
            <person name="Kuees U."/>
            <person name="Kumar T.K.A."/>
            <person name="Kuo A."/>
            <person name="LaButti K."/>
            <person name="Larrondo L.F."/>
            <person name="Lindquist E."/>
            <person name="Ling A."/>
            <person name="Lombard V."/>
            <person name="Lucas S."/>
            <person name="Lundell T."/>
            <person name="Martin R."/>
            <person name="McLaughlin D.J."/>
            <person name="Morgenstern I."/>
            <person name="Morin E."/>
            <person name="Murat C."/>
            <person name="Nagy L.G."/>
            <person name="Nolan M."/>
            <person name="Ohm R.A."/>
            <person name="Patyshakuliyeva A."/>
            <person name="Rokas A."/>
            <person name="Ruiz-Duenas F.J."/>
            <person name="Sabat G."/>
            <person name="Salamov A."/>
            <person name="Samejima M."/>
            <person name="Schmutz J."/>
            <person name="Slot J.C."/>
            <person name="St John F."/>
            <person name="Stenlid J."/>
            <person name="Sun H."/>
            <person name="Sun S."/>
            <person name="Syed K."/>
            <person name="Tsang A."/>
            <person name="Wiebenga A."/>
            <person name="Young D."/>
            <person name="Pisabarro A."/>
            <person name="Eastwood D.C."/>
            <person name="Martin F."/>
            <person name="Cullen D."/>
            <person name="Grigoriev I.V."/>
            <person name="Hibbett D.S."/>
        </authorList>
    </citation>
    <scope>NUCLEOTIDE SEQUENCE [LARGE SCALE GENOMIC DNA]</scope>
    <source>
        <strain evidence="2 3">DJM-731 SS1</strain>
    </source>
</reference>
<sequence length="587" mass="66461">MSPRRITARLLLILPFLLLLLLVLSLAHFLPHQHHILKKSSKTKFRNIVGNGIGNQHLTATEGGTNDTFPLCPSVQPPRALEERHALDRALAEVRQIVEQTQGFFVRDWSLWLGWNNMKYIIETSLNQAQLLNRTLVLPSFVYLRSCDFPLEVCGAYAQQVDRTVSGSDEFLRYPEEERQAWRVPVSTMFRLPPSEAVITLSQFLALQGLSPSLERADGQFDTSYLLPGVGLLSIPNEEYDPASFLRLDRLPPQTEEERNESLREELDRMRSGTHLLAWNSVQDVVNRVLSLSPAPDPSSDETLIRIVQPYDLIPVYSYHLRASDLSKRLTAPYKAFVRRREARGWVEDYSLPGEEGEGEVVWLQGEVHNQRRPGSMWFHASEARDAYARLVLYTMRFPPSVDVVADRLAERMLTRTGGRMWMAAHMRRGDFTTFSWTQTPALEQHLQRIQNSLSRGRALLTSLSTTRWQDFHLPPVADVLPNLYWSSTDPPGEGDSFYLATDERSPSHLAKLRRAGAVLLPDLLTAEDRQLLGPQALFTDFLSLVEQAMQVRAAYWTGNTLTSVAGAVGNARAARGCEERTTAMDS</sequence>
<feature type="signal peptide" evidence="1">
    <location>
        <begin position="1"/>
        <end position="27"/>
    </location>
</feature>
<dbReference type="Proteomes" id="UP000030653">
    <property type="component" value="Unassembled WGS sequence"/>
</dbReference>
<organism evidence="2 3">
    <name type="scientific">Dacryopinax primogenitus (strain DJM 731)</name>
    <name type="common">Brown rot fungus</name>
    <dbReference type="NCBI Taxonomy" id="1858805"/>
    <lineage>
        <taxon>Eukaryota</taxon>
        <taxon>Fungi</taxon>
        <taxon>Dikarya</taxon>
        <taxon>Basidiomycota</taxon>
        <taxon>Agaricomycotina</taxon>
        <taxon>Dacrymycetes</taxon>
        <taxon>Dacrymycetales</taxon>
        <taxon>Dacrymycetaceae</taxon>
        <taxon>Dacryopinax</taxon>
    </lineage>
</organism>
<dbReference type="Gene3D" id="3.40.50.11350">
    <property type="match status" value="1"/>
</dbReference>
<keyword evidence="1" id="KW-0732">Signal</keyword>
<evidence type="ECO:0000313" key="3">
    <source>
        <dbReference type="Proteomes" id="UP000030653"/>
    </source>
</evidence>
<feature type="chain" id="PRO_5004067219" evidence="1">
    <location>
        <begin position="28"/>
        <end position="587"/>
    </location>
</feature>
<proteinExistence type="predicted"/>
<dbReference type="OrthoDB" id="3360515at2759"/>
<evidence type="ECO:0000313" key="2">
    <source>
        <dbReference type="EMBL" id="EJT97464.1"/>
    </source>
</evidence>
<accession>M5FRA4</accession>
<dbReference type="EMBL" id="JH795877">
    <property type="protein sequence ID" value="EJT97464.1"/>
    <property type="molecule type" value="Genomic_DNA"/>
</dbReference>
<dbReference type="AlphaFoldDB" id="M5FRA4"/>
<name>M5FRA4_DACPD</name>
<protein>
    <submittedName>
        <fullName evidence="2">Uncharacterized protein</fullName>
    </submittedName>
</protein>
<evidence type="ECO:0000256" key="1">
    <source>
        <dbReference type="SAM" id="SignalP"/>
    </source>
</evidence>
<dbReference type="STRING" id="1858805.M5FRA4"/>